<dbReference type="OrthoDB" id="5389341at2"/>
<dbReference type="InterPro" id="IPR006176">
    <property type="entry name" value="3-OHacyl-CoA_DH_NAD-bd"/>
</dbReference>
<feature type="domain" description="3-hydroxyacyl-CoA dehydrogenase C-terminal" evidence="13">
    <location>
        <begin position="497"/>
        <end position="592"/>
    </location>
</feature>
<protein>
    <recommendedName>
        <fullName evidence="4">enoyl-CoA hydratase</fullName>
        <ecNumber evidence="4">4.2.1.17</ecNumber>
    </recommendedName>
</protein>
<evidence type="ECO:0000256" key="3">
    <source>
        <dbReference type="ARBA" id="ARBA00008750"/>
    </source>
</evidence>
<keyword evidence="6" id="KW-0442">Lipid degradation</keyword>
<dbReference type="AlphaFoldDB" id="A0A1H2I2R1"/>
<sequence>MIFQGKAVSVALQADGIAELTLDLAGEPVNKLDRLTLDELRQALDALKATAGVRALLIASAKPLFVVGADITEFSAAFRRSEAQVLESILAVDRLFCDLEDLPMPSAVAINGLALGGGFELCLAADLRVLGEHARVGFPEVGLGLFPGYGGSVRTPRLAGLDVALEWIGSGREVDAASALAAGIVDAVVPEAELVGRCRALLGQALAGEIDYQARRQRKRAALELPAEAAGALIEQALQAIPAKTRRHFPAASRAFESMAASLALPREQALQREARDFVALARSPQAASLIGLFLNRQAVRKAARGHEALARPVRRCAVLGAGIMGGSIASLAALHGYPCVMKDIREQALRLGMEEGEALLGKRVARQAMSEAQRQECLARIQPTLDYTPFAEVDLVVEAVVENPEIKQAVLAETECTLPAEAILTTNTSTISVSLLARALQRPQNFCGMHFFNPVQQMPLVEVIRGEQSSAQTIATAVALAVRLGKTPIVVNDCPGFLVNRILFAYLGGFVRLLHEGVDFPRIDRVMEAFGWPMGPAYLLDVIGLDTSRHCMEVLAAGYPTRMRHDFRDAVATLHDAGRLGQKNRQGFYRYTADASGRLLREDDPQVAALLAAPAAASMDDAQIVARMMVPLCLEAVRSLEEGIVASAAEVDMGAVLGISFPGSHGGPLRYIDTLGVRRFVALADGLAGLGELYRVTDGLRQMADEDRGFY</sequence>
<evidence type="ECO:0000256" key="8">
    <source>
        <dbReference type="ARBA" id="ARBA00023027"/>
    </source>
</evidence>
<proteinExistence type="inferred from homology"/>
<accession>A0A1H2I2R1</accession>
<comment type="pathway">
    <text evidence="1">Lipid metabolism; fatty acid beta-oxidation.</text>
</comment>
<dbReference type="EC" id="4.2.1.17" evidence="4"/>
<dbReference type="UniPathway" id="UPA00659"/>
<dbReference type="PANTHER" id="PTHR43612:SF3">
    <property type="entry name" value="TRIFUNCTIONAL ENZYME SUBUNIT ALPHA, MITOCHONDRIAL"/>
    <property type="match status" value="1"/>
</dbReference>
<comment type="similarity">
    <text evidence="2">In the central section; belongs to the 3-hydroxyacyl-CoA dehydrogenase family.</text>
</comment>
<dbReference type="GO" id="GO:0016853">
    <property type="term" value="F:isomerase activity"/>
    <property type="evidence" value="ECO:0007669"/>
    <property type="project" value="UniProtKB-KW"/>
</dbReference>
<dbReference type="GO" id="GO:0006635">
    <property type="term" value="P:fatty acid beta-oxidation"/>
    <property type="evidence" value="ECO:0007669"/>
    <property type="project" value="UniProtKB-UniPathway"/>
</dbReference>
<dbReference type="RefSeq" id="WP_090215410.1">
    <property type="nucleotide sequence ID" value="NZ_LT629780.1"/>
</dbReference>
<reference evidence="16" key="1">
    <citation type="submission" date="2016-10" db="EMBL/GenBank/DDBJ databases">
        <authorList>
            <person name="Varghese N."/>
            <person name="Submissions S."/>
        </authorList>
    </citation>
    <scope>NUCLEOTIDE SEQUENCE [LARGE SCALE GENOMIC DNA]</scope>
    <source>
        <strain evidence="16">CCTCC 2012022</strain>
    </source>
</reference>
<keyword evidence="7" id="KW-0560">Oxidoreductase</keyword>
<evidence type="ECO:0000256" key="4">
    <source>
        <dbReference type="ARBA" id="ARBA00012076"/>
    </source>
</evidence>
<dbReference type="Gene3D" id="3.40.50.720">
    <property type="entry name" value="NAD(P)-binding Rossmann-like Domain"/>
    <property type="match status" value="1"/>
</dbReference>
<dbReference type="GO" id="GO:0070403">
    <property type="term" value="F:NAD+ binding"/>
    <property type="evidence" value="ECO:0007669"/>
    <property type="project" value="InterPro"/>
</dbReference>
<evidence type="ECO:0000256" key="10">
    <source>
        <dbReference type="ARBA" id="ARBA00023239"/>
    </source>
</evidence>
<dbReference type="PANTHER" id="PTHR43612">
    <property type="entry name" value="TRIFUNCTIONAL ENZYME SUBUNIT ALPHA"/>
    <property type="match status" value="1"/>
</dbReference>
<keyword evidence="10" id="KW-0456">Lyase</keyword>
<dbReference type="InterPro" id="IPR008927">
    <property type="entry name" value="6-PGluconate_DH-like_C_sf"/>
</dbReference>
<name>A0A1H2I2R1_9GAMM</name>
<comment type="similarity">
    <text evidence="3">In the N-terminal section; belongs to the enoyl-CoA hydratase/isomerase family.</text>
</comment>
<keyword evidence="15" id="KW-0413">Isomerase</keyword>
<evidence type="ECO:0000259" key="14">
    <source>
        <dbReference type="Pfam" id="PF02737"/>
    </source>
</evidence>
<dbReference type="InterPro" id="IPR001753">
    <property type="entry name" value="Enoyl-CoA_hydra/iso"/>
</dbReference>
<dbReference type="Gene3D" id="3.90.226.10">
    <property type="entry name" value="2-enoyl-CoA Hydratase, Chain A, domain 1"/>
    <property type="match status" value="1"/>
</dbReference>
<keyword evidence="11" id="KW-0511">Multifunctional enzyme</keyword>
<dbReference type="SUPFAM" id="SSF48179">
    <property type="entry name" value="6-phosphogluconate dehydrogenase C-terminal domain-like"/>
    <property type="match status" value="2"/>
</dbReference>
<evidence type="ECO:0000313" key="16">
    <source>
        <dbReference type="Proteomes" id="UP000243063"/>
    </source>
</evidence>
<evidence type="ECO:0000256" key="12">
    <source>
        <dbReference type="ARBA" id="ARBA00049556"/>
    </source>
</evidence>
<keyword evidence="5" id="KW-0276">Fatty acid metabolism</keyword>
<dbReference type="FunFam" id="3.40.50.720:FF:000009">
    <property type="entry name" value="Fatty oxidation complex, alpha subunit"/>
    <property type="match status" value="1"/>
</dbReference>
<dbReference type="Pfam" id="PF00378">
    <property type="entry name" value="ECH_1"/>
    <property type="match status" value="1"/>
</dbReference>
<dbReference type="GO" id="GO:0004300">
    <property type="term" value="F:enoyl-CoA hydratase activity"/>
    <property type="evidence" value="ECO:0007669"/>
    <property type="project" value="UniProtKB-EC"/>
</dbReference>
<dbReference type="SUPFAM" id="SSF52096">
    <property type="entry name" value="ClpP/crotonase"/>
    <property type="match status" value="1"/>
</dbReference>
<evidence type="ECO:0000313" key="15">
    <source>
        <dbReference type="EMBL" id="SDU38440.1"/>
    </source>
</evidence>
<keyword evidence="16" id="KW-1185">Reference proteome</keyword>
<keyword evidence="8" id="KW-0520">NAD</keyword>
<dbReference type="Proteomes" id="UP000243063">
    <property type="component" value="Chromosome I"/>
</dbReference>
<dbReference type="EMBL" id="LT629780">
    <property type="protein sequence ID" value="SDU38440.1"/>
    <property type="molecule type" value="Genomic_DNA"/>
</dbReference>
<evidence type="ECO:0000256" key="7">
    <source>
        <dbReference type="ARBA" id="ARBA00023002"/>
    </source>
</evidence>
<dbReference type="InterPro" id="IPR006108">
    <property type="entry name" value="3HC_DH_C"/>
</dbReference>
<organism evidence="15 16">
    <name type="scientific">Geopseudomonas guangdongensis</name>
    <dbReference type="NCBI Taxonomy" id="1245526"/>
    <lineage>
        <taxon>Bacteria</taxon>
        <taxon>Pseudomonadati</taxon>
        <taxon>Pseudomonadota</taxon>
        <taxon>Gammaproteobacteria</taxon>
        <taxon>Pseudomonadales</taxon>
        <taxon>Pseudomonadaceae</taxon>
        <taxon>Geopseudomonas</taxon>
    </lineage>
</organism>
<dbReference type="InterPro" id="IPR050136">
    <property type="entry name" value="FA_oxidation_alpha_subunit"/>
</dbReference>
<evidence type="ECO:0000256" key="5">
    <source>
        <dbReference type="ARBA" id="ARBA00022832"/>
    </source>
</evidence>
<evidence type="ECO:0000256" key="9">
    <source>
        <dbReference type="ARBA" id="ARBA00023098"/>
    </source>
</evidence>
<dbReference type="GO" id="GO:0016509">
    <property type="term" value="F:long-chain (3S)-3-hydroxyacyl-CoA dehydrogenase (NAD+) activity"/>
    <property type="evidence" value="ECO:0007669"/>
    <property type="project" value="TreeGrafter"/>
</dbReference>
<dbReference type="STRING" id="1245526.SAMN05216580_2679"/>
<dbReference type="Pfam" id="PF02737">
    <property type="entry name" value="3HCDH_N"/>
    <property type="match status" value="1"/>
</dbReference>
<comment type="catalytic activity">
    <reaction evidence="12">
        <text>a (3S)-3-hydroxyacyl-CoA + NAD(+) = a 3-oxoacyl-CoA + NADH + H(+)</text>
        <dbReference type="Rhea" id="RHEA:22432"/>
        <dbReference type="ChEBI" id="CHEBI:15378"/>
        <dbReference type="ChEBI" id="CHEBI:57318"/>
        <dbReference type="ChEBI" id="CHEBI:57540"/>
        <dbReference type="ChEBI" id="CHEBI:57945"/>
        <dbReference type="ChEBI" id="CHEBI:90726"/>
        <dbReference type="EC" id="1.1.1.35"/>
    </reaction>
</comment>
<dbReference type="Gene3D" id="1.10.1040.50">
    <property type="match status" value="1"/>
</dbReference>
<dbReference type="InterPro" id="IPR036291">
    <property type="entry name" value="NAD(P)-bd_dom_sf"/>
</dbReference>
<dbReference type="InterPro" id="IPR029045">
    <property type="entry name" value="ClpP/crotonase-like_dom_sf"/>
</dbReference>
<evidence type="ECO:0000256" key="11">
    <source>
        <dbReference type="ARBA" id="ARBA00023268"/>
    </source>
</evidence>
<dbReference type="InterPro" id="IPR006180">
    <property type="entry name" value="3-OHacyl-CoA_DH_CS"/>
</dbReference>
<keyword evidence="9" id="KW-0443">Lipid metabolism</keyword>
<feature type="domain" description="3-hydroxyacyl-CoA dehydrogenase NAD binding" evidence="14">
    <location>
        <begin position="317"/>
        <end position="495"/>
    </location>
</feature>
<gene>
    <name evidence="15" type="ORF">SAMN05216580_2679</name>
</gene>
<dbReference type="Pfam" id="PF00725">
    <property type="entry name" value="3HCDH"/>
    <property type="match status" value="1"/>
</dbReference>
<dbReference type="CDD" id="cd06558">
    <property type="entry name" value="crotonase-like"/>
    <property type="match status" value="1"/>
</dbReference>
<dbReference type="SUPFAM" id="SSF51735">
    <property type="entry name" value="NAD(P)-binding Rossmann-fold domains"/>
    <property type="match status" value="1"/>
</dbReference>
<dbReference type="NCBIfam" id="NF008727">
    <property type="entry name" value="PRK11730.1"/>
    <property type="match status" value="1"/>
</dbReference>
<evidence type="ECO:0000256" key="6">
    <source>
        <dbReference type="ARBA" id="ARBA00022963"/>
    </source>
</evidence>
<evidence type="ECO:0000256" key="1">
    <source>
        <dbReference type="ARBA" id="ARBA00005005"/>
    </source>
</evidence>
<evidence type="ECO:0000259" key="13">
    <source>
        <dbReference type="Pfam" id="PF00725"/>
    </source>
</evidence>
<dbReference type="PROSITE" id="PS00067">
    <property type="entry name" value="3HCDH"/>
    <property type="match status" value="1"/>
</dbReference>
<evidence type="ECO:0000256" key="2">
    <source>
        <dbReference type="ARBA" id="ARBA00007005"/>
    </source>
</evidence>